<dbReference type="AlphaFoldDB" id="A0A1M7Y2Q4"/>
<keyword evidence="2" id="KW-1185">Reference proteome</keyword>
<dbReference type="Proteomes" id="UP000184603">
    <property type="component" value="Unassembled WGS sequence"/>
</dbReference>
<proteinExistence type="predicted"/>
<gene>
    <name evidence="1" type="ORF">SAMN02745220_01408</name>
</gene>
<reference evidence="1 2" key="1">
    <citation type="submission" date="2016-12" db="EMBL/GenBank/DDBJ databases">
        <authorList>
            <person name="Song W.-J."/>
            <person name="Kurnit D.M."/>
        </authorList>
    </citation>
    <scope>NUCLEOTIDE SEQUENCE [LARGE SCALE GENOMIC DNA]</scope>
    <source>
        <strain evidence="1 2">DSM 18488</strain>
    </source>
</reference>
<evidence type="ECO:0000313" key="1">
    <source>
        <dbReference type="EMBL" id="SHO46288.1"/>
    </source>
</evidence>
<dbReference type="RefSeq" id="WP_073612746.1">
    <property type="nucleotide sequence ID" value="NZ_FRFE01000005.1"/>
</dbReference>
<dbReference type="STRING" id="1121416.SAMN02745220_01408"/>
<accession>A0A1M7Y2Q4</accession>
<sequence>MAEQNGIVAEVESFIEQWQAGDSAMKGCFQALYRTVCALSGTSLSFVARPGVSYSLRPRHDNQTSRELFAMIDVIDDEPEARWLSVCFYGDMITDPEERGEVIPGGLAGSDGYCFDIYEADDASVSYLKARLEEAWSRAASC</sequence>
<name>A0A1M7Y2Q4_9BACT</name>
<dbReference type="EMBL" id="FRFE01000005">
    <property type="protein sequence ID" value="SHO46288.1"/>
    <property type="molecule type" value="Genomic_DNA"/>
</dbReference>
<evidence type="ECO:0000313" key="2">
    <source>
        <dbReference type="Proteomes" id="UP000184603"/>
    </source>
</evidence>
<organism evidence="1 2">
    <name type="scientific">Desulfopila aestuarii DSM 18488</name>
    <dbReference type="NCBI Taxonomy" id="1121416"/>
    <lineage>
        <taxon>Bacteria</taxon>
        <taxon>Pseudomonadati</taxon>
        <taxon>Thermodesulfobacteriota</taxon>
        <taxon>Desulfobulbia</taxon>
        <taxon>Desulfobulbales</taxon>
        <taxon>Desulfocapsaceae</taxon>
        <taxon>Desulfopila</taxon>
    </lineage>
</organism>
<protein>
    <submittedName>
        <fullName evidence="1">Uncharacterized protein</fullName>
    </submittedName>
</protein>